<keyword evidence="1" id="KW-0472">Membrane</keyword>
<evidence type="ECO:0000313" key="3">
    <source>
        <dbReference type="Proteomes" id="UP001283366"/>
    </source>
</evidence>
<reference evidence="2 3" key="1">
    <citation type="submission" date="2023-11" db="EMBL/GenBank/DDBJ databases">
        <title>Plant-associative lifestyle of Vibrio porteresiae and its evolutionary dynamics.</title>
        <authorList>
            <person name="Rameshkumar N."/>
            <person name="Kirti K."/>
        </authorList>
    </citation>
    <scope>NUCLEOTIDE SEQUENCE [LARGE SCALE GENOMIC DNA]</scope>
    <source>
        <strain evidence="2 3">MSSRF38</strain>
    </source>
</reference>
<accession>A0ABU4IAV1</accession>
<name>A0ABU4IAV1_9VIBR</name>
<proteinExistence type="predicted"/>
<dbReference type="Proteomes" id="UP001283366">
    <property type="component" value="Unassembled WGS sequence"/>
</dbReference>
<feature type="transmembrane region" description="Helical" evidence="1">
    <location>
        <begin position="6"/>
        <end position="28"/>
    </location>
</feature>
<keyword evidence="1" id="KW-1133">Transmembrane helix</keyword>
<dbReference type="RefSeq" id="WP_159457484.1">
    <property type="nucleotide sequence ID" value="NZ_AP024884.1"/>
</dbReference>
<keyword evidence="3" id="KW-1185">Reference proteome</keyword>
<organism evidence="2 3">
    <name type="scientific">Vibrio mangrovi</name>
    <dbReference type="NCBI Taxonomy" id="474394"/>
    <lineage>
        <taxon>Bacteria</taxon>
        <taxon>Pseudomonadati</taxon>
        <taxon>Pseudomonadota</taxon>
        <taxon>Gammaproteobacteria</taxon>
        <taxon>Vibrionales</taxon>
        <taxon>Vibrionaceae</taxon>
        <taxon>Vibrio</taxon>
    </lineage>
</organism>
<protein>
    <submittedName>
        <fullName evidence="2">Uncharacterized protein</fullName>
    </submittedName>
</protein>
<evidence type="ECO:0000313" key="2">
    <source>
        <dbReference type="EMBL" id="MDW6005100.1"/>
    </source>
</evidence>
<dbReference type="EMBL" id="JAWRCO010000002">
    <property type="protein sequence ID" value="MDW6005100.1"/>
    <property type="molecule type" value="Genomic_DNA"/>
</dbReference>
<keyword evidence="1" id="KW-0812">Transmembrane</keyword>
<sequence length="48" mass="5300">MSYFVLYLTIVIIIGVIIIGKSLLTAVWSGKDPDALKIQFQRESSGQS</sequence>
<gene>
    <name evidence="2" type="ORF">SBX37_19745</name>
</gene>
<comment type="caution">
    <text evidence="2">The sequence shown here is derived from an EMBL/GenBank/DDBJ whole genome shotgun (WGS) entry which is preliminary data.</text>
</comment>
<evidence type="ECO:0000256" key="1">
    <source>
        <dbReference type="SAM" id="Phobius"/>
    </source>
</evidence>